<dbReference type="InterPro" id="IPR050951">
    <property type="entry name" value="Retrovirus_Pol_polyprotein"/>
</dbReference>
<dbReference type="PANTHER" id="PTHR37984">
    <property type="entry name" value="PROTEIN CBG26694"/>
    <property type="match status" value="1"/>
</dbReference>
<sequence>MLTLNAKQHDSILNKVLEILKQRGLTLNFEKCLFGKEKVKFFGFIFSKGGMQPDPEKHDNIKNMPLPENTKSLQSFLGLMNYFKRFILHHSTITYPLQKLLNKDSSCNWSFKCQRAFDKLKNIMTSDSCVRYFDLNKESLVGISAMIVQNTPNKQDFKLISYNSKALSSV</sequence>
<dbReference type="PROSITE" id="PS50878">
    <property type="entry name" value="RT_POL"/>
    <property type="match status" value="1"/>
</dbReference>
<reference evidence="3" key="1">
    <citation type="submission" date="2025-08" db="UniProtKB">
        <authorList>
            <consortium name="RefSeq"/>
        </authorList>
    </citation>
    <scope>IDENTIFICATION</scope>
</reference>
<dbReference type="RefSeq" id="XP_065664400.1">
    <property type="nucleotide sequence ID" value="XM_065808328.1"/>
</dbReference>
<proteinExistence type="predicted"/>
<dbReference type="GeneID" id="136086061"/>
<gene>
    <name evidence="3" type="primary">LOC136086061</name>
</gene>
<evidence type="ECO:0000313" key="2">
    <source>
        <dbReference type="Proteomes" id="UP001652625"/>
    </source>
</evidence>
<accession>A0ABM4CRA1</accession>
<dbReference type="InterPro" id="IPR043502">
    <property type="entry name" value="DNA/RNA_pol_sf"/>
</dbReference>
<evidence type="ECO:0000313" key="3">
    <source>
        <dbReference type="RefSeq" id="XP_065664400.1"/>
    </source>
</evidence>
<dbReference type="SUPFAM" id="SSF56672">
    <property type="entry name" value="DNA/RNA polymerases"/>
    <property type="match status" value="1"/>
</dbReference>
<organism evidence="2 3">
    <name type="scientific">Hydra vulgaris</name>
    <name type="common">Hydra</name>
    <name type="synonym">Hydra attenuata</name>
    <dbReference type="NCBI Taxonomy" id="6087"/>
    <lineage>
        <taxon>Eukaryota</taxon>
        <taxon>Metazoa</taxon>
        <taxon>Cnidaria</taxon>
        <taxon>Hydrozoa</taxon>
        <taxon>Hydroidolina</taxon>
        <taxon>Anthoathecata</taxon>
        <taxon>Aplanulata</taxon>
        <taxon>Hydridae</taxon>
        <taxon>Hydra</taxon>
    </lineage>
</organism>
<feature type="domain" description="Reverse transcriptase" evidence="1">
    <location>
        <begin position="1"/>
        <end position="46"/>
    </location>
</feature>
<dbReference type="Proteomes" id="UP001652625">
    <property type="component" value="Chromosome 10"/>
</dbReference>
<dbReference type="PANTHER" id="PTHR37984:SF5">
    <property type="entry name" value="PROTEIN NYNRIN-LIKE"/>
    <property type="match status" value="1"/>
</dbReference>
<protein>
    <submittedName>
        <fullName evidence="3">Uncharacterized protein LOC136086061</fullName>
    </submittedName>
</protein>
<dbReference type="InterPro" id="IPR043128">
    <property type="entry name" value="Rev_trsase/Diguanyl_cyclase"/>
</dbReference>
<name>A0ABM4CRA1_HYDVU</name>
<dbReference type="Gene3D" id="3.30.70.270">
    <property type="match status" value="2"/>
</dbReference>
<dbReference type="InterPro" id="IPR000477">
    <property type="entry name" value="RT_dom"/>
</dbReference>
<keyword evidence="2" id="KW-1185">Reference proteome</keyword>
<evidence type="ECO:0000259" key="1">
    <source>
        <dbReference type="PROSITE" id="PS50878"/>
    </source>
</evidence>